<dbReference type="EMBL" id="UINC01155303">
    <property type="protein sequence ID" value="SVD51072.1"/>
    <property type="molecule type" value="Genomic_DNA"/>
</dbReference>
<evidence type="ECO:0000313" key="2">
    <source>
        <dbReference type="EMBL" id="SVD51072.1"/>
    </source>
</evidence>
<sequence>MGDCRAGLLLQDAVPHAQRYTGLAATLPGVWQEAGVGESGGARVEFEQDRRRSACAIGVKDDIDAGQRYGVVGVGRCLGHLAQTIQVLLVKLDAATIGATHQGGQDGGDGQHRTSGATRGRVIRVDADLGVA</sequence>
<proteinExistence type="predicted"/>
<protein>
    <submittedName>
        <fullName evidence="2">Uncharacterized protein</fullName>
    </submittedName>
</protein>
<dbReference type="AlphaFoldDB" id="A0A382VX29"/>
<name>A0A382VX29_9ZZZZ</name>
<evidence type="ECO:0000256" key="1">
    <source>
        <dbReference type="SAM" id="MobiDB-lite"/>
    </source>
</evidence>
<organism evidence="2">
    <name type="scientific">marine metagenome</name>
    <dbReference type="NCBI Taxonomy" id="408172"/>
    <lineage>
        <taxon>unclassified sequences</taxon>
        <taxon>metagenomes</taxon>
        <taxon>ecological metagenomes</taxon>
    </lineage>
</organism>
<accession>A0A382VX29</accession>
<gene>
    <name evidence="2" type="ORF">METZ01_LOCUS403926</name>
</gene>
<reference evidence="2" key="1">
    <citation type="submission" date="2018-05" db="EMBL/GenBank/DDBJ databases">
        <authorList>
            <person name="Lanie J.A."/>
            <person name="Ng W.-L."/>
            <person name="Kazmierczak K.M."/>
            <person name="Andrzejewski T.M."/>
            <person name="Davidsen T.M."/>
            <person name="Wayne K.J."/>
            <person name="Tettelin H."/>
            <person name="Glass J.I."/>
            <person name="Rusch D."/>
            <person name="Podicherti R."/>
            <person name="Tsui H.-C.T."/>
            <person name="Winkler M.E."/>
        </authorList>
    </citation>
    <scope>NUCLEOTIDE SEQUENCE</scope>
</reference>
<feature type="region of interest" description="Disordered" evidence="1">
    <location>
        <begin position="100"/>
        <end position="119"/>
    </location>
</feature>